<reference evidence="1" key="1">
    <citation type="journal article" date="2023" name="Mol. Plant Microbe Interact.">
        <title>Elucidating the Obligate Nature and Biological Capacity of an Invasive Fungal Corn Pathogen.</title>
        <authorList>
            <person name="MacCready J.S."/>
            <person name="Roggenkamp E.M."/>
            <person name="Gdanetz K."/>
            <person name="Chilvers M.I."/>
        </authorList>
    </citation>
    <scope>NUCLEOTIDE SEQUENCE</scope>
    <source>
        <strain evidence="1">PM02</strain>
    </source>
</reference>
<dbReference type="EMBL" id="JAQQPM010000003">
    <property type="protein sequence ID" value="KAK2070024.1"/>
    <property type="molecule type" value="Genomic_DNA"/>
</dbReference>
<organism evidence="1 2">
    <name type="scientific">Phyllachora maydis</name>
    <dbReference type="NCBI Taxonomy" id="1825666"/>
    <lineage>
        <taxon>Eukaryota</taxon>
        <taxon>Fungi</taxon>
        <taxon>Dikarya</taxon>
        <taxon>Ascomycota</taxon>
        <taxon>Pezizomycotina</taxon>
        <taxon>Sordariomycetes</taxon>
        <taxon>Sordariomycetidae</taxon>
        <taxon>Phyllachorales</taxon>
        <taxon>Phyllachoraceae</taxon>
        <taxon>Phyllachora</taxon>
    </lineage>
</organism>
<dbReference type="InterPro" id="IPR055323">
    <property type="entry name" value="C57A10.07/YOR238W"/>
</dbReference>
<proteinExistence type="predicted"/>
<evidence type="ECO:0000313" key="1">
    <source>
        <dbReference type="EMBL" id="KAK2070024.1"/>
    </source>
</evidence>
<dbReference type="Proteomes" id="UP001217918">
    <property type="component" value="Unassembled WGS sequence"/>
</dbReference>
<keyword evidence="2" id="KW-1185">Reference proteome</keyword>
<dbReference type="AlphaFoldDB" id="A0AAD9I2J6"/>
<protein>
    <recommendedName>
        <fullName evidence="3">DUF218 domain-containing protein</fullName>
    </recommendedName>
</protein>
<accession>A0AAD9I2J6</accession>
<dbReference type="PANTHER" id="PTHR28110:SF1">
    <property type="entry name" value="TRANSMEMBRANE PROTEIN"/>
    <property type="match status" value="1"/>
</dbReference>
<evidence type="ECO:0008006" key="3">
    <source>
        <dbReference type="Google" id="ProtNLM"/>
    </source>
</evidence>
<dbReference type="PANTHER" id="PTHR28110">
    <property type="entry name" value="TRANSMEMBRANE PROTEIN"/>
    <property type="match status" value="1"/>
</dbReference>
<comment type="caution">
    <text evidence="1">The sequence shown here is derived from an EMBL/GenBank/DDBJ whole genome shotgun (WGS) entry which is preliminary data.</text>
</comment>
<name>A0AAD9I2J6_9PEZI</name>
<gene>
    <name evidence="1" type="ORF">P8C59_004559</name>
</gene>
<dbReference type="GO" id="GO:0005737">
    <property type="term" value="C:cytoplasm"/>
    <property type="evidence" value="ECO:0007669"/>
    <property type="project" value="TreeGrafter"/>
</dbReference>
<evidence type="ECO:0000313" key="2">
    <source>
        <dbReference type="Proteomes" id="UP001217918"/>
    </source>
</evidence>
<sequence length="282" mass="30708">MSQPTHLVVVCGHAIWKGGPRNGLDESEWLIEGYKQGETPTFIEHIKAGVRILGEDDSAILVFSGGPTRPEVNLSEARSYANLAAASSYYNLLPPGHADPVATARVLLEERALDSYANILFSLVAFWRAHAAWPQRLTLVSHEFKRARLVDAHCAAIGFPPDRVAFVGISPPDLRAVGSAAAADDDDLERAAAEPGRLAAAKAAKMRDVHAVVGAWMRDPHGVGETLAGKRRQRNCWGVDQMLFRDEEERSRSGLKTRVLDDGVEALIDDAPRPWAYASSGR</sequence>